<keyword evidence="1" id="KW-1185">Reference proteome</keyword>
<proteinExistence type="predicted"/>
<dbReference type="GeneID" id="110414909"/>
<name>A0A6J1A5G0_9ROSI</name>
<dbReference type="RefSeq" id="XP_021281981.1">
    <property type="nucleotide sequence ID" value="XM_021426306.1"/>
</dbReference>
<reference evidence="2" key="1">
    <citation type="submission" date="2025-08" db="UniProtKB">
        <authorList>
            <consortium name="RefSeq"/>
        </authorList>
    </citation>
    <scope>IDENTIFICATION</scope>
    <source>
        <tissue evidence="2">Leaf</tissue>
    </source>
</reference>
<evidence type="ECO:0000313" key="2">
    <source>
        <dbReference type="RefSeq" id="XP_021281981.1"/>
    </source>
</evidence>
<protein>
    <submittedName>
        <fullName evidence="2">Uncharacterized protein LOC110414909</fullName>
    </submittedName>
</protein>
<sequence>MPMLSRQYSGSQYFGESGGYLHLAVERKPGSHLKFLIYKMRVDYSHWFIKNRIDLEAEMRSINLKPLYCDYDIFCLAVRSDKEKGDSMVAVLECGTTPYYNFTDKEMEVRANGPKANGYRYNIARFRGSEFFETLSCV</sequence>
<accession>A0A6J1A5G0</accession>
<dbReference type="OrthoDB" id="605328at2759"/>
<gene>
    <name evidence="2" type="primary">LOC110414909</name>
</gene>
<evidence type="ECO:0000313" key="1">
    <source>
        <dbReference type="Proteomes" id="UP000504621"/>
    </source>
</evidence>
<organism evidence="1 2">
    <name type="scientific">Herrania umbratica</name>
    <dbReference type="NCBI Taxonomy" id="108875"/>
    <lineage>
        <taxon>Eukaryota</taxon>
        <taxon>Viridiplantae</taxon>
        <taxon>Streptophyta</taxon>
        <taxon>Embryophyta</taxon>
        <taxon>Tracheophyta</taxon>
        <taxon>Spermatophyta</taxon>
        <taxon>Magnoliopsida</taxon>
        <taxon>eudicotyledons</taxon>
        <taxon>Gunneridae</taxon>
        <taxon>Pentapetalae</taxon>
        <taxon>rosids</taxon>
        <taxon>malvids</taxon>
        <taxon>Malvales</taxon>
        <taxon>Malvaceae</taxon>
        <taxon>Byttnerioideae</taxon>
        <taxon>Herrania</taxon>
    </lineage>
</organism>
<dbReference type="Proteomes" id="UP000504621">
    <property type="component" value="Unplaced"/>
</dbReference>
<dbReference type="AlphaFoldDB" id="A0A6J1A5G0"/>